<name>A0A916KPU9_CBEPV</name>
<proteinExistence type="predicted"/>
<dbReference type="EMBL" id="HF679132">
    <property type="protein sequence ID" value="CCU55877.1"/>
    <property type="molecule type" value="Genomic_DNA"/>
</dbReference>
<evidence type="ECO:0000313" key="1">
    <source>
        <dbReference type="EMBL" id="CCU55877.1"/>
    </source>
</evidence>
<gene>
    <name evidence="1" type="ORF">CHBEV_309</name>
</gene>
<organism evidence="1 2">
    <name type="scientific">Choristoneura biennis entomopoxvirus</name>
    <name type="common">CbEPV</name>
    <dbReference type="NCBI Taxonomy" id="10288"/>
    <lineage>
        <taxon>Viruses</taxon>
        <taxon>Varidnaviria</taxon>
        <taxon>Bamfordvirae</taxon>
        <taxon>Nucleocytoviricota</taxon>
        <taxon>Pokkesviricetes</taxon>
        <taxon>Chitovirales</taxon>
        <taxon>Poxviridae</taxon>
        <taxon>Entomopoxvirinae</taxon>
        <taxon>Betaentomopoxvirus</taxon>
        <taxon>Betaentomopoxvirus cbiennis</taxon>
    </lineage>
</organism>
<keyword evidence="2" id="KW-1185">Reference proteome</keyword>
<accession>A0A916KPU9</accession>
<dbReference type="GeneID" id="15613299"/>
<protein>
    <submittedName>
        <fullName evidence="1">Uncharacterized protein</fullName>
    </submittedName>
</protein>
<organismHost>
    <name type="scientific">Choristoneura fumiferana</name>
    <name type="common">Spruce budworm moth</name>
    <name type="synonym">Archips fumiferana</name>
    <dbReference type="NCBI Taxonomy" id="7141"/>
</organismHost>
<dbReference type="Proteomes" id="UP000792220">
    <property type="component" value="Genome"/>
</dbReference>
<dbReference type="KEGG" id="vg:15613299"/>
<dbReference type="RefSeq" id="YP_008004379.1">
    <property type="nucleotide sequence ID" value="NC_021248.1"/>
</dbReference>
<sequence>MKYKWIMLFEKYVYNQHFYTQKQQYDMQYLLNIIITCKFFIEKIDKNKSNFTSWKL</sequence>
<reference evidence="1" key="1">
    <citation type="journal article" date="2013" name="J. Virol.">
        <title>New Insights into the Evolution of Entomopoxvirinae from the Complete Genome Sequences of Four Entomopoxviruses Infecting Adoxophyes honmai, Choristoneura biennis, Choristoneura rosaceana, and Mythimna separata.</title>
        <authorList>
            <person name="Theze J."/>
            <person name="Takatsuka J."/>
            <person name="Li Z."/>
            <person name="Gallais J."/>
            <person name="Doucet D."/>
            <person name="Arif B."/>
            <person name="Nakai M."/>
            <person name="Herniou E.A."/>
        </authorList>
    </citation>
    <scope>NUCLEOTIDE SEQUENCE</scope>
</reference>
<evidence type="ECO:0000313" key="2">
    <source>
        <dbReference type="Proteomes" id="UP000792220"/>
    </source>
</evidence>